<gene>
    <name evidence="1" type="ORF">EgrG_000710200</name>
</gene>
<evidence type="ECO:0000313" key="2">
    <source>
        <dbReference type="Proteomes" id="UP000492820"/>
    </source>
</evidence>
<reference evidence="1" key="2">
    <citation type="submission" date="2014-06" db="EMBL/GenBank/DDBJ databases">
        <authorList>
            <person name="Aslett M."/>
        </authorList>
    </citation>
    <scope>NUCLEOTIDE SEQUENCE</scope>
</reference>
<dbReference type="WBParaSite" id="EgrG_000710200">
    <property type="protein sequence ID" value="EgrG_000710200"/>
    <property type="gene ID" value="EgrG_000710200"/>
</dbReference>
<organism evidence="1">
    <name type="scientific">Echinococcus granulosus</name>
    <name type="common">Hydatid tapeworm</name>
    <dbReference type="NCBI Taxonomy" id="6210"/>
    <lineage>
        <taxon>Eukaryota</taxon>
        <taxon>Metazoa</taxon>
        <taxon>Spiralia</taxon>
        <taxon>Lophotrochozoa</taxon>
        <taxon>Platyhelminthes</taxon>
        <taxon>Cestoda</taxon>
        <taxon>Eucestoda</taxon>
        <taxon>Cyclophyllidea</taxon>
        <taxon>Taeniidae</taxon>
        <taxon>Echinococcus</taxon>
        <taxon>Echinococcus granulosus group</taxon>
    </lineage>
</organism>
<evidence type="ECO:0000313" key="1">
    <source>
        <dbReference type="EMBL" id="CDS24969.1"/>
    </source>
</evidence>
<sequence length="51" mass="5588">MGIKDMKVSPVMSPYVGNSTLLHFCHLHHNTEPTPLLQSALNKGVFKAEPA</sequence>
<dbReference type="Proteomes" id="UP000492820">
    <property type="component" value="Unassembled WGS sequence"/>
</dbReference>
<reference evidence="3" key="3">
    <citation type="submission" date="2020-10" db="UniProtKB">
        <authorList>
            <consortium name="WormBaseParasite"/>
        </authorList>
    </citation>
    <scope>IDENTIFICATION</scope>
</reference>
<name>A0A068WYN7_ECHGR</name>
<reference evidence="1 2" key="1">
    <citation type="journal article" date="2013" name="Nature">
        <title>The genomes of four tapeworm species reveal adaptations to parasitism.</title>
        <authorList>
            <person name="Tsai I.J."/>
            <person name="Zarowiecki M."/>
            <person name="Holroyd N."/>
            <person name="Garciarrubio A."/>
            <person name="Sanchez-Flores A."/>
            <person name="Brooks K.L."/>
            <person name="Tracey A."/>
            <person name="Bobes R.J."/>
            <person name="Fragoso G."/>
            <person name="Sciutto E."/>
            <person name="Aslett M."/>
            <person name="Beasley H."/>
            <person name="Bennett H.M."/>
            <person name="Cai J."/>
            <person name="Camicia F."/>
            <person name="Clark R."/>
            <person name="Cucher M."/>
            <person name="De Silva N."/>
            <person name="Day T.A."/>
            <person name="Deplazes P."/>
            <person name="Estrada K."/>
            <person name="Fernandez C."/>
            <person name="Holland P.W."/>
            <person name="Hou J."/>
            <person name="Hu S."/>
            <person name="Huckvale T."/>
            <person name="Hung S.S."/>
            <person name="Kamenetzky L."/>
            <person name="Keane J.A."/>
            <person name="Kiss F."/>
            <person name="Koziol U."/>
            <person name="Lambert O."/>
            <person name="Liu K."/>
            <person name="Luo X."/>
            <person name="Luo Y."/>
            <person name="Macchiaroli N."/>
            <person name="Nichol S."/>
            <person name="Paps J."/>
            <person name="Parkinson J."/>
            <person name="Pouchkina-Stantcheva N."/>
            <person name="Riddiford N."/>
            <person name="Rosenzvit M."/>
            <person name="Salinas G."/>
            <person name="Wasmuth J.D."/>
            <person name="Zamanian M."/>
            <person name="Zheng Y."/>
            <person name="Cai X."/>
            <person name="Soberon X."/>
            <person name="Olson P.D."/>
            <person name="Laclette J.P."/>
            <person name="Brehm K."/>
            <person name="Berriman M."/>
            <person name="Garciarrubio A."/>
            <person name="Bobes R.J."/>
            <person name="Fragoso G."/>
            <person name="Sanchez-Flores A."/>
            <person name="Estrada K."/>
            <person name="Cevallos M.A."/>
            <person name="Morett E."/>
            <person name="Gonzalez V."/>
            <person name="Portillo T."/>
            <person name="Ochoa-Leyva A."/>
            <person name="Jose M.V."/>
            <person name="Sciutto E."/>
            <person name="Landa A."/>
            <person name="Jimenez L."/>
            <person name="Valdes V."/>
            <person name="Carrero J.C."/>
            <person name="Larralde C."/>
            <person name="Morales-Montor J."/>
            <person name="Limon-Lason J."/>
            <person name="Soberon X."/>
            <person name="Laclette J.P."/>
        </authorList>
    </citation>
    <scope>NUCLEOTIDE SEQUENCE [LARGE SCALE GENOMIC DNA]</scope>
</reference>
<proteinExistence type="predicted"/>
<protein>
    <submittedName>
        <fullName evidence="3">BURP domain-containing protein</fullName>
    </submittedName>
</protein>
<dbReference type="EMBL" id="LK028662">
    <property type="protein sequence ID" value="CDS24969.1"/>
    <property type="molecule type" value="Genomic_DNA"/>
</dbReference>
<accession>A0A068WYN7</accession>
<evidence type="ECO:0000313" key="3">
    <source>
        <dbReference type="WBParaSite" id="EgrG_000710200"/>
    </source>
</evidence>
<dbReference type="AlphaFoldDB" id="A0A068WYN7"/>